<dbReference type="InterPro" id="IPR014729">
    <property type="entry name" value="Rossmann-like_a/b/a_fold"/>
</dbReference>
<dbReference type="GO" id="GO:0006424">
    <property type="term" value="P:glutamyl-tRNA aminoacylation"/>
    <property type="evidence" value="ECO:0007669"/>
    <property type="project" value="UniProtKB-UniRule"/>
</dbReference>
<name>A0A075WHR9_ARCFL</name>
<sequence length="546" mass="63597">MKYVVQNAAKYGKANEKAVMGKVMAENPELRKKAKEVLEMVRECINEFEALSEEKKRELIQKYSAEGEAKKESETRGLPELEGAEKGKVVMRFAPNPNGPPTLGSARGIIVNGEYARMYEGKYIIRFDDTDPRTKRPMLEAYDWYLEDIEWLGYKPDEVIYASKRIPIYYDYARKLIEMGKAYTCFCSQAEFKKFRDSGEECPHRNISVEDALEVWERMLEGDYEEGEVVLRIKTDMKHKDPAIRDWVAFRIIKEVHPLVGDKYVVYPTLDFESAIEDHLLGVTHIIRGKDLIDSERRQRYIYEYFGWVYPITKHWGRVKIFEFGKLSTSSIKKDIERGKYEGWDDPRLPTLRAFRRRGFEPEAIKSFFLSLGVGENDVSVSLKNLYAENRKIIDRKANRYFFIWGPVKIEIVNLPEKKEVELPLNPHTGEKRRLKGERTIYVTKDDFERLKGQVVRLKDFCNVLLDEKAEFMGFELEGVKKGKNIIHWLPESEAIKGKVIGEREAEGLVERNAVRDVGKVVQFERFAFCKVESADEELVAVYTHP</sequence>
<dbReference type="Gene3D" id="2.40.240.100">
    <property type="match status" value="1"/>
</dbReference>
<organism evidence="13 14">
    <name type="scientific">Archaeoglobus fulgidus DSM 8774</name>
    <dbReference type="NCBI Taxonomy" id="1344584"/>
    <lineage>
        <taxon>Archaea</taxon>
        <taxon>Methanobacteriati</taxon>
        <taxon>Methanobacteriota</taxon>
        <taxon>Archaeoglobi</taxon>
        <taxon>Archaeoglobales</taxon>
        <taxon>Archaeoglobaceae</taxon>
        <taxon>Archaeoglobus</taxon>
    </lineage>
</organism>
<dbReference type="InterPro" id="IPR050132">
    <property type="entry name" value="Gln/Glu-tRNA_Ligase"/>
</dbReference>
<dbReference type="GO" id="GO:0005829">
    <property type="term" value="C:cytosol"/>
    <property type="evidence" value="ECO:0007669"/>
    <property type="project" value="TreeGrafter"/>
</dbReference>
<dbReference type="Proteomes" id="UP000028501">
    <property type="component" value="Chromosome"/>
</dbReference>
<feature type="short sequence motif" description="'HIGH' region" evidence="10">
    <location>
        <begin position="95"/>
        <end position="105"/>
    </location>
</feature>
<dbReference type="InterPro" id="IPR020056">
    <property type="entry name" value="Rbsml_bL25/Gln-tRNA_synth_N"/>
</dbReference>
<dbReference type="SUPFAM" id="SSF50715">
    <property type="entry name" value="Ribosomal protein L25-like"/>
    <property type="match status" value="1"/>
</dbReference>
<accession>A0A075WHR9</accession>
<evidence type="ECO:0000313" key="14">
    <source>
        <dbReference type="Proteomes" id="UP000028501"/>
    </source>
</evidence>
<evidence type="ECO:0000313" key="13">
    <source>
        <dbReference type="EMBL" id="AIG97078.1"/>
    </source>
</evidence>
<dbReference type="GO" id="GO:0043604">
    <property type="term" value="P:amide biosynthetic process"/>
    <property type="evidence" value="ECO:0007669"/>
    <property type="project" value="TreeGrafter"/>
</dbReference>
<evidence type="ECO:0000256" key="4">
    <source>
        <dbReference type="ARBA" id="ARBA00022598"/>
    </source>
</evidence>
<dbReference type="InterPro" id="IPR011035">
    <property type="entry name" value="Ribosomal_bL25/Gln-tRNA_synth"/>
</dbReference>
<dbReference type="KEGG" id="afg:AFULGI_00002510"/>
<feature type="domain" description="Glutamyl/glutaminyl-tRNA synthetase class Ib anti-codon binding" evidence="12">
    <location>
        <begin position="398"/>
        <end position="468"/>
    </location>
</feature>
<dbReference type="InterPro" id="IPR000924">
    <property type="entry name" value="Glu/Gln-tRNA-synth"/>
</dbReference>
<evidence type="ECO:0000256" key="5">
    <source>
        <dbReference type="ARBA" id="ARBA00022741"/>
    </source>
</evidence>
<dbReference type="Pfam" id="PF03950">
    <property type="entry name" value="tRNA-synt_1c_C"/>
    <property type="match status" value="1"/>
</dbReference>
<dbReference type="PANTHER" id="PTHR43097">
    <property type="entry name" value="GLUTAMINE-TRNA LIGASE"/>
    <property type="match status" value="1"/>
</dbReference>
<dbReference type="FunFam" id="3.40.50.620:FF:000222">
    <property type="entry name" value="Glutamate--tRNA ligase"/>
    <property type="match status" value="1"/>
</dbReference>
<dbReference type="NCBIfam" id="TIGR00463">
    <property type="entry name" value="gltX_arch"/>
    <property type="match status" value="1"/>
</dbReference>
<evidence type="ECO:0000256" key="8">
    <source>
        <dbReference type="ARBA" id="ARBA00023146"/>
    </source>
</evidence>
<evidence type="ECO:0000256" key="7">
    <source>
        <dbReference type="ARBA" id="ARBA00022917"/>
    </source>
</evidence>
<dbReference type="AlphaFoldDB" id="A0A075WHR9"/>
<dbReference type="Gene3D" id="2.40.240.10">
    <property type="entry name" value="Ribosomal Protein L25, Chain P"/>
    <property type="match status" value="1"/>
</dbReference>
<dbReference type="Pfam" id="PF00749">
    <property type="entry name" value="tRNA-synt_1c"/>
    <property type="match status" value="1"/>
</dbReference>
<evidence type="ECO:0000256" key="10">
    <source>
        <dbReference type="HAMAP-Rule" id="MF_02076"/>
    </source>
</evidence>
<proteinExistence type="inferred from homology"/>
<evidence type="ECO:0000256" key="1">
    <source>
        <dbReference type="ARBA" id="ARBA00004496"/>
    </source>
</evidence>
<evidence type="ECO:0000256" key="6">
    <source>
        <dbReference type="ARBA" id="ARBA00022840"/>
    </source>
</evidence>
<dbReference type="InterPro" id="IPR020058">
    <property type="entry name" value="Glu/Gln-tRNA-synth_Ib_cat-dom"/>
</dbReference>
<evidence type="ECO:0000256" key="2">
    <source>
        <dbReference type="ARBA" id="ARBA00008927"/>
    </source>
</evidence>
<dbReference type="HOGENOM" id="CLU_001882_1_3_2"/>
<reference evidence="13 14" key="1">
    <citation type="submission" date="2013-07" db="EMBL/GenBank/DDBJ databases">
        <title>Genome of Archaeoglobus fulgidus.</title>
        <authorList>
            <person name="Fiebig A."/>
            <person name="Birkeland N.-K."/>
        </authorList>
    </citation>
    <scope>NUCLEOTIDE SEQUENCE [LARGE SCALE GENOMIC DNA]</scope>
    <source>
        <strain evidence="13 14">DSM 8774</strain>
    </source>
</reference>
<dbReference type="GO" id="GO:0005524">
    <property type="term" value="F:ATP binding"/>
    <property type="evidence" value="ECO:0007669"/>
    <property type="project" value="UniProtKB-UniRule"/>
</dbReference>
<comment type="subcellular location">
    <subcellularLocation>
        <location evidence="1 10">Cytoplasm</location>
    </subcellularLocation>
</comment>
<dbReference type="EMBL" id="CP006577">
    <property type="protein sequence ID" value="AIG97078.1"/>
    <property type="molecule type" value="Genomic_DNA"/>
</dbReference>
<dbReference type="HAMAP" id="MF_02076">
    <property type="entry name" value="Glu_tRNA_synth_type2"/>
    <property type="match status" value="1"/>
</dbReference>
<dbReference type="PRINTS" id="PR00987">
    <property type="entry name" value="TRNASYNTHGLU"/>
</dbReference>
<dbReference type="GO" id="GO:0004818">
    <property type="term" value="F:glutamate-tRNA ligase activity"/>
    <property type="evidence" value="ECO:0007669"/>
    <property type="project" value="UniProtKB-UniRule"/>
</dbReference>
<evidence type="ECO:0000256" key="9">
    <source>
        <dbReference type="ARBA" id="ARBA00048351"/>
    </source>
</evidence>
<evidence type="ECO:0000256" key="3">
    <source>
        <dbReference type="ARBA" id="ARBA00022490"/>
    </source>
</evidence>
<keyword evidence="3 10" id="KW-0963">Cytoplasm</keyword>
<protein>
    <recommendedName>
        <fullName evidence="10">Glutamate--tRNA ligase</fullName>
        <ecNumber evidence="10">6.1.1.17</ecNumber>
    </recommendedName>
    <alternativeName>
        <fullName evidence="10">Glutamyl-tRNA synthetase</fullName>
        <shortName evidence="10">GluRS</shortName>
    </alternativeName>
</protein>
<comment type="function">
    <text evidence="10">Catalyzes the attachment of glutamate to tRNA(Glu) in a two-step reaction: glutamate is first activated by ATP to form Glu-AMP and then transferred to the acceptor end of tRNA(Glu).</text>
</comment>
<dbReference type="InterPro" id="IPR004526">
    <property type="entry name" value="Glu-tRNA-synth_arc/euk"/>
</dbReference>
<dbReference type="SUPFAM" id="SSF52374">
    <property type="entry name" value="Nucleotidylyl transferase"/>
    <property type="match status" value="1"/>
</dbReference>
<feature type="domain" description="Glutamyl/glutaminyl-tRNA synthetase class Ib catalytic" evidence="11">
    <location>
        <begin position="88"/>
        <end position="394"/>
    </location>
</feature>
<dbReference type="EC" id="6.1.1.17" evidence="10"/>
<comment type="catalytic activity">
    <reaction evidence="9 10">
        <text>tRNA(Glu) + L-glutamate + ATP = L-glutamyl-tRNA(Glu) + AMP + diphosphate</text>
        <dbReference type="Rhea" id="RHEA:23540"/>
        <dbReference type="Rhea" id="RHEA-COMP:9663"/>
        <dbReference type="Rhea" id="RHEA-COMP:9680"/>
        <dbReference type="ChEBI" id="CHEBI:29985"/>
        <dbReference type="ChEBI" id="CHEBI:30616"/>
        <dbReference type="ChEBI" id="CHEBI:33019"/>
        <dbReference type="ChEBI" id="CHEBI:78442"/>
        <dbReference type="ChEBI" id="CHEBI:78520"/>
        <dbReference type="ChEBI" id="CHEBI:456215"/>
        <dbReference type="EC" id="6.1.1.17"/>
    </reaction>
</comment>
<keyword evidence="6 10" id="KW-0067">ATP-binding</keyword>
<keyword evidence="7 10" id="KW-0648">Protein biosynthesis</keyword>
<dbReference type="PANTHER" id="PTHR43097:SF5">
    <property type="entry name" value="GLUTAMATE--TRNA LIGASE"/>
    <property type="match status" value="1"/>
</dbReference>
<dbReference type="NCBIfam" id="NF003169">
    <property type="entry name" value="PRK04156.1"/>
    <property type="match status" value="1"/>
</dbReference>
<dbReference type="CDD" id="cd09287">
    <property type="entry name" value="GluRS_non_core"/>
    <property type="match status" value="1"/>
</dbReference>
<evidence type="ECO:0000259" key="12">
    <source>
        <dbReference type="Pfam" id="PF03950"/>
    </source>
</evidence>
<evidence type="ECO:0000259" key="11">
    <source>
        <dbReference type="Pfam" id="PF00749"/>
    </source>
</evidence>
<comment type="similarity">
    <text evidence="2 10">Belongs to the class-I aminoacyl-tRNA synthetase family. Glutamate--tRNA ligase type 2 subfamily.</text>
</comment>
<dbReference type="Gene3D" id="3.40.50.620">
    <property type="entry name" value="HUPs"/>
    <property type="match status" value="1"/>
</dbReference>
<keyword evidence="5 10" id="KW-0547">Nucleotide-binding</keyword>
<keyword evidence="8 10" id="KW-0030">Aminoacyl-tRNA synthetase</keyword>
<dbReference type="InterPro" id="IPR020059">
    <property type="entry name" value="Glu/Gln-tRNA-synth_Ib_codon-bd"/>
</dbReference>
<gene>
    <name evidence="10" type="primary">gltX</name>
    <name evidence="13" type="ORF">AFULGI_00002510</name>
</gene>
<keyword evidence="4 10" id="KW-0436">Ligase</keyword>